<dbReference type="CDD" id="cd00082">
    <property type="entry name" value="HisKA"/>
    <property type="match status" value="1"/>
</dbReference>
<evidence type="ECO:0000259" key="13">
    <source>
        <dbReference type="PROSITE" id="PS50109"/>
    </source>
</evidence>
<gene>
    <name evidence="15" type="ORF">J2851_003541</name>
</gene>
<sequence>MARLALPSFVHSMNGEGRHGVVLIVATAAYVALATVGLSMEMPAPFVTPVWPASGFALGLLVGYGPVYWPVAAGGSLVTCLWWGMPLPGSLGMAMAATVEAVLGWYLLTRVVPIRRPLDRLRDVAWFVILGSKAATLVGAALTTIVLCVAGVMPWADFWTNGLLIWLGHALGVIVVGTLVTISSEQADGGLSARRWGEAALIGVLLLLATALVFASPLRFETYFPKWTYLVFPFVLWAAARLGTPGAAAACLLVAAVAVAGTERGLGPFGANPPPLGILSLQAFIAVLALSGLTLGASVEEREEARRAADHARRVAEAANQSKSLFLASASHDLRQPLNALSLFHGVLSARPHGLEEATLLGKMRDALDALVEMFNGLLDVSKLELGVTEVVHGTFPLQSVFDRLESEYTGVAEGKGVALRVVPCSLVVRSEPVLLERILRNFVANAIIHAPITRTQGGRVLIGARRWRDQLRIDVIDNGVGFDPELKDRLFDELYQIGNPERRRAKGHGLGLAIVKKAAGLLGHPLDVASVPGRGARFSILVPVAGRTRKRRAMAAKRVQDVPALNCTVLVVEDAPGVMSAMETALTSLGCTVLEAGCGRSALDLLEDGLRPDVVIADYRLPGDLDGIETVARIRRLIGPVPACVISGDVAKPIRDQATREVGAFFSKPIRPNELHKFLERACAGNCD</sequence>
<feature type="transmembrane region" description="Helical" evidence="12">
    <location>
        <begin position="50"/>
        <end position="71"/>
    </location>
</feature>
<dbReference type="InterPro" id="IPR003594">
    <property type="entry name" value="HATPase_dom"/>
</dbReference>
<dbReference type="EC" id="2.7.13.3" evidence="3"/>
<feature type="modified residue" description="4-aspartylphosphate" evidence="11">
    <location>
        <position position="619"/>
    </location>
</feature>
<keyword evidence="16" id="KW-1185">Reference proteome</keyword>
<reference evidence="15 16" key="1">
    <citation type="submission" date="2021-03" db="EMBL/GenBank/DDBJ databases">
        <title>Genomic Encyclopedia of Type Strains, Phase III (KMG-III): the genomes of soil and plant-associated and newly described type strains.</title>
        <authorList>
            <person name="Whitman W."/>
        </authorList>
    </citation>
    <scope>NUCLEOTIDE SEQUENCE [LARGE SCALE GENOMIC DNA]</scope>
    <source>
        <strain evidence="15 16">IMMIB AFH-6</strain>
    </source>
</reference>
<keyword evidence="9 12" id="KW-1133">Transmembrane helix</keyword>
<dbReference type="EMBL" id="JAGINP010000012">
    <property type="protein sequence ID" value="MBP2293757.1"/>
    <property type="molecule type" value="Genomic_DNA"/>
</dbReference>
<evidence type="ECO:0000256" key="11">
    <source>
        <dbReference type="PROSITE-ProRule" id="PRU00169"/>
    </source>
</evidence>
<comment type="subcellular location">
    <subcellularLocation>
        <location evidence="2">Cell membrane</location>
        <topology evidence="2">Multi-pass membrane protein</topology>
    </subcellularLocation>
</comment>
<evidence type="ECO:0000256" key="1">
    <source>
        <dbReference type="ARBA" id="ARBA00000085"/>
    </source>
</evidence>
<dbReference type="PANTHER" id="PTHR43047">
    <property type="entry name" value="TWO-COMPONENT HISTIDINE PROTEIN KINASE"/>
    <property type="match status" value="1"/>
</dbReference>
<feature type="transmembrane region" description="Helical" evidence="12">
    <location>
        <begin position="278"/>
        <end position="297"/>
    </location>
</feature>
<dbReference type="Pfam" id="PF00512">
    <property type="entry name" value="HisKA"/>
    <property type="match status" value="1"/>
</dbReference>
<keyword evidence="4" id="KW-1003">Cell membrane</keyword>
<evidence type="ECO:0000313" key="15">
    <source>
        <dbReference type="EMBL" id="MBP2293757.1"/>
    </source>
</evidence>
<dbReference type="SMART" id="SM00448">
    <property type="entry name" value="REC"/>
    <property type="match status" value="1"/>
</dbReference>
<dbReference type="SMART" id="SM00387">
    <property type="entry name" value="HATPase_c"/>
    <property type="match status" value="1"/>
</dbReference>
<dbReference type="InterPro" id="IPR011006">
    <property type="entry name" value="CheY-like_superfamily"/>
</dbReference>
<evidence type="ECO:0000256" key="2">
    <source>
        <dbReference type="ARBA" id="ARBA00004651"/>
    </source>
</evidence>
<dbReference type="InterPro" id="IPR003661">
    <property type="entry name" value="HisK_dim/P_dom"/>
</dbReference>
<dbReference type="SUPFAM" id="SSF55874">
    <property type="entry name" value="ATPase domain of HSP90 chaperone/DNA topoisomerase II/histidine kinase"/>
    <property type="match status" value="1"/>
</dbReference>
<keyword evidence="5 11" id="KW-0597">Phosphoprotein</keyword>
<feature type="transmembrane region" description="Helical" evidence="12">
    <location>
        <begin position="196"/>
        <end position="217"/>
    </location>
</feature>
<dbReference type="InterPro" id="IPR005467">
    <property type="entry name" value="His_kinase_dom"/>
</dbReference>
<evidence type="ECO:0000256" key="6">
    <source>
        <dbReference type="ARBA" id="ARBA00022679"/>
    </source>
</evidence>
<feature type="transmembrane region" description="Helical" evidence="12">
    <location>
        <begin position="91"/>
        <end position="112"/>
    </location>
</feature>
<feature type="transmembrane region" description="Helical" evidence="12">
    <location>
        <begin position="20"/>
        <end position="38"/>
    </location>
</feature>
<name>A0ABS4SMN9_9PROT</name>
<comment type="caution">
    <text evidence="15">The sequence shown here is derived from an EMBL/GenBank/DDBJ whole genome shotgun (WGS) entry which is preliminary data.</text>
</comment>
<dbReference type="InterPro" id="IPR007895">
    <property type="entry name" value="MASE1"/>
</dbReference>
<feature type="domain" description="Histidine kinase" evidence="13">
    <location>
        <begin position="329"/>
        <end position="547"/>
    </location>
</feature>
<evidence type="ECO:0000256" key="4">
    <source>
        <dbReference type="ARBA" id="ARBA00022475"/>
    </source>
</evidence>
<dbReference type="Gene3D" id="3.30.565.10">
    <property type="entry name" value="Histidine kinase-like ATPase, C-terminal domain"/>
    <property type="match status" value="1"/>
</dbReference>
<dbReference type="PRINTS" id="PR00344">
    <property type="entry name" value="BCTRLSENSOR"/>
</dbReference>
<dbReference type="PROSITE" id="PS50109">
    <property type="entry name" value="HIS_KIN"/>
    <property type="match status" value="1"/>
</dbReference>
<evidence type="ECO:0000256" key="3">
    <source>
        <dbReference type="ARBA" id="ARBA00012438"/>
    </source>
</evidence>
<dbReference type="InterPro" id="IPR036890">
    <property type="entry name" value="HATPase_C_sf"/>
</dbReference>
<dbReference type="Pfam" id="PF02518">
    <property type="entry name" value="HATPase_c"/>
    <property type="match status" value="1"/>
</dbReference>
<evidence type="ECO:0000256" key="10">
    <source>
        <dbReference type="ARBA" id="ARBA00023136"/>
    </source>
</evidence>
<evidence type="ECO:0000259" key="14">
    <source>
        <dbReference type="PROSITE" id="PS50110"/>
    </source>
</evidence>
<keyword evidence="10 12" id="KW-0472">Membrane</keyword>
<evidence type="ECO:0000256" key="9">
    <source>
        <dbReference type="ARBA" id="ARBA00022989"/>
    </source>
</evidence>
<feature type="domain" description="Response regulatory" evidence="14">
    <location>
        <begin position="569"/>
        <end position="684"/>
    </location>
</feature>
<dbReference type="Gene3D" id="1.10.287.130">
    <property type="match status" value="1"/>
</dbReference>
<dbReference type="CDD" id="cd00156">
    <property type="entry name" value="REC"/>
    <property type="match status" value="1"/>
</dbReference>
<proteinExistence type="predicted"/>
<evidence type="ECO:0000256" key="8">
    <source>
        <dbReference type="ARBA" id="ARBA00022777"/>
    </source>
</evidence>
<accession>A0ABS4SMN9</accession>
<dbReference type="InterPro" id="IPR001789">
    <property type="entry name" value="Sig_transdc_resp-reg_receiver"/>
</dbReference>
<dbReference type="InterPro" id="IPR036097">
    <property type="entry name" value="HisK_dim/P_sf"/>
</dbReference>
<dbReference type="Pfam" id="PF05231">
    <property type="entry name" value="MASE1"/>
    <property type="match status" value="1"/>
</dbReference>
<keyword evidence="7 12" id="KW-0812">Transmembrane</keyword>
<keyword evidence="8" id="KW-0418">Kinase</keyword>
<dbReference type="RefSeq" id="WP_209767679.1">
    <property type="nucleotide sequence ID" value="NZ_JAGINP010000012.1"/>
</dbReference>
<dbReference type="Gene3D" id="3.40.50.2300">
    <property type="match status" value="1"/>
</dbReference>
<organism evidence="15 16">
    <name type="scientific">Azospirillum rugosum</name>
    <dbReference type="NCBI Taxonomy" id="416170"/>
    <lineage>
        <taxon>Bacteria</taxon>
        <taxon>Pseudomonadati</taxon>
        <taxon>Pseudomonadota</taxon>
        <taxon>Alphaproteobacteria</taxon>
        <taxon>Rhodospirillales</taxon>
        <taxon>Azospirillaceae</taxon>
        <taxon>Azospirillum</taxon>
    </lineage>
</organism>
<dbReference type="PANTHER" id="PTHR43047:SF9">
    <property type="entry name" value="HISTIDINE KINASE"/>
    <property type="match status" value="1"/>
</dbReference>
<evidence type="ECO:0000256" key="5">
    <source>
        <dbReference type="ARBA" id="ARBA00022553"/>
    </source>
</evidence>
<dbReference type="SMART" id="SM00388">
    <property type="entry name" value="HisKA"/>
    <property type="match status" value="1"/>
</dbReference>
<evidence type="ECO:0000313" key="16">
    <source>
        <dbReference type="Proteomes" id="UP000781958"/>
    </source>
</evidence>
<feature type="transmembrane region" description="Helical" evidence="12">
    <location>
        <begin position="164"/>
        <end position="184"/>
    </location>
</feature>
<dbReference type="Pfam" id="PF00072">
    <property type="entry name" value="Response_reg"/>
    <property type="match status" value="1"/>
</dbReference>
<dbReference type="SUPFAM" id="SSF52172">
    <property type="entry name" value="CheY-like"/>
    <property type="match status" value="1"/>
</dbReference>
<feature type="transmembrane region" description="Helical" evidence="12">
    <location>
        <begin position="124"/>
        <end position="152"/>
    </location>
</feature>
<comment type="catalytic activity">
    <reaction evidence="1">
        <text>ATP + protein L-histidine = ADP + protein N-phospho-L-histidine.</text>
        <dbReference type="EC" id="2.7.13.3"/>
    </reaction>
</comment>
<protein>
    <recommendedName>
        <fullName evidence="3">histidine kinase</fullName>
        <ecNumber evidence="3">2.7.13.3</ecNumber>
    </recommendedName>
</protein>
<evidence type="ECO:0000256" key="7">
    <source>
        <dbReference type="ARBA" id="ARBA00022692"/>
    </source>
</evidence>
<dbReference type="PROSITE" id="PS50110">
    <property type="entry name" value="RESPONSE_REGULATORY"/>
    <property type="match status" value="1"/>
</dbReference>
<evidence type="ECO:0000256" key="12">
    <source>
        <dbReference type="SAM" id="Phobius"/>
    </source>
</evidence>
<dbReference type="SUPFAM" id="SSF47384">
    <property type="entry name" value="Homodimeric domain of signal transducing histidine kinase"/>
    <property type="match status" value="1"/>
</dbReference>
<dbReference type="InterPro" id="IPR004358">
    <property type="entry name" value="Sig_transdc_His_kin-like_C"/>
</dbReference>
<keyword evidence="6" id="KW-0808">Transferase</keyword>
<dbReference type="Proteomes" id="UP000781958">
    <property type="component" value="Unassembled WGS sequence"/>
</dbReference>